<accession>A0A919V1F1</accession>
<comment type="caution">
    <text evidence="1">The sequence shown here is derived from an EMBL/GenBank/DDBJ whole genome shotgun (WGS) entry which is preliminary data.</text>
</comment>
<dbReference type="SUPFAM" id="SSF88723">
    <property type="entry name" value="PIN domain-like"/>
    <property type="match status" value="1"/>
</dbReference>
<reference evidence="1" key="1">
    <citation type="submission" date="2021-01" db="EMBL/GenBank/DDBJ databases">
        <title>Whole genome shotgun sequence of Sphaerisporangium rufum NBRC 109079.</title>
        <authorList>
            <person name="Komaki H."/>
            <person name="Tamura T."/>
        </authorList>
    </citation>
    <scope>NUCLEOTIDE SEQUENCE</scope>
    <source>
        <strain evidence="1">NBRC 109079</strain>
    </source>
</reference>
<protein>
    <recommendedName>
        <fullName evidence="3">PIN domain-containing protein</fullName>
    </recommendedName>
</protein>
<proteinExistence type="predicted"/>
<evidence type="ECO:0000313" key="1">
    <source>
        <dbReference type="EMBL" id="GII77788.1"/>
    </source>
</evidence>
<dbReference type="EMBL" id="BOOU01000041">
    <property type="protein sequence ID" value="GII77788.1"/>
    <property type="molecule type" value="Genomic_DNA"/>
</dbReference>
<gene>
    <name evidence="1" type="ORF">Sru01_27700</name>
</gene>
<dbReference type="Proteomes" id="UP000655287">
    <property type="component" value="Unassembled WGS sequence"/>
</dbReference>
<dbReference type="InterPro" id="IPR029060">
    <property type="entry name" value="PIN-like_dom_sf"/>
</dbReference>
<name>A0A919V1F1_9ACTN</name>
<evidence type="ECO:0000313" key="2">
    <source>
        <dbReference type="Proteomes" id="UP000655287"/>
    </source>
</evidence>
<evidence type="ECO:0008006" key="3">
    <source>
        <dbReference type="Google" id="ProtNLM"/>
    </source>
</evidence>
<dbReference type="Gene3D" id="3.40.50.1010">
    <property type="entry name" value="5'-nuclease"/>
    <property type="match status" value="1"/>
</dbReference>
<keyword evidence="2" id="KW-1185">Reference proteome</keyword>
<sequence>MESRVGPQAEIAFLKSFGGDGFQVAELEDEDLPRMAELVEKYVDLPLGLVDAAVITIAERLKLREVATVDHRHFRVVRPRHIEAFKLLP</sequence>
<dbReference type="RefSeq" id="WP_239137400.1">
    <property type="nucleotide sequence ID" value="NZ_BOOU01000041.1"/>
</dbReference>
<organism evidence="1 2">
    <name type="scientific">Sphaerisporangium rufum</name>
    <dbReference type="NCBI Taxonomy" id="1381558"/>
    <lineage>
        <taxon>Bacteria</taxon>
        <taxon>Bacillati</taxon>
        <taxon>Actinomycetota</taxon>
        <taxon>Actinomycetes</taxon>
        <taxon>Streptosporangiales</taxon>
        <taxon>Streptosporangiaceae</taxon>
        <taxon>Sphaerisporangium</taxon>
    </lineage>
</organism>
<dbReference type="AlphaFoldDB" id="A0A919V1F1"/>